<feature type="transmembrane region" description="Helical" evidence="1">
    <location>
        <begin position="207"/>
        <end position="240"/>
    </location>
</feature>
<keyword evidence="4" id="KW-1185">Reference proteome</keyword>
<evidence type="ECO:0000256" key="1">
    <source>
        <dbReference type="SAM" id="Phobius"/>
    </source>
</evidence>
<feature type="transmembrane region" description="Helical" evidence="1">
    <location>
        <begin position="289"/>
        <end position="305"/>
    </location>
</feature>
<keyword evidence="1" id="KW-0812">Transmembrane</keyword>
<reference evidence="4" key="1">
    <citation type="journal article" date="2019" name="Int. J. Syst. Evol. Microbiol.">
        <title>The Global Catalogue of Microorganisms (GCM) 10K type strain sequencing project: providing services to taxonomists for standard genome sequencing and annotation.</title>
        <authorList>
            <consortium name="The Broad Institute Genomics Platform"/>
            <consortium name="The Broad Institute Genome Sequencing Center for Infectious Disease"/>
            <person name="Wu L."/>
            <person name="Ma J."/>
        </authorList>
    </citation>
    <scope>NUCLEOTIDE SEQUENCE [LARGE SCALE GENOMIC DNA]</scope>
    <source>
        <strain evidence="4">CCUG 56042</strain>
    </source>
</reference>
<evidence type="ECO:0000313" key="3">
    <source>
        <dbReference type="EMBL" id="MFC5431475.1"/>
    </source>
</evidence>
<dbReference type="Pfam" id="PF14020">
    <property type="entry name" value="DUF4236"/>
    <property type="match status" value="1"/>
</dbReference>
<sequence>MGWGFRRSIKIAPGIRVNVSKSGISTSIGGKGLTYNTRGRVTAGIPGTGIRYTHNLNARRTASPVRSVVAGSSRIDIASTERLSKREQAARDFVAQVQARTGDALLQYFFSHGVYVRRDDLPEAVTLEEHQGFLETLTREFEATTKAIRLAVDIGSISLAEKEKAMLAVYEIERKCEAGLGQRGPLANEAVSLANTVLSWPKAPNSIAPFLVGLLGSFFIFLGSISIGLVFLAVAFWYGWFSISKFNKKRTAVIEALEAANARFDSLLEAEISPRPALAETNELMEMKAAVFGALAIGIAVFAIYQQTHRDQQDATAASVNDAAVASAVNVAADGQGDSQRSDFRWLVGKYPSDVVTDKRFRTAFYPISRADWRKFVDRITVTSSGGIYEKDGFIVGEGCKAQACASDNAAFAINEATGKGDIVFRETVDASAGKSVAKRVTWKDLPLESTPLQDWLKANEALSVSGADTASAATIPVESVLQTSFDCSKARSDAEHLICSDAGLAADDVALAAIYAKAKAAATDQAAFRERTRAEWNYREQTCHDRECLVRWYAAQKTVLQQIADTGNVRAD</sequence>
<dbReference type="InterPro" id="IPR025330">
    <property type="entry name" value="DUF4236"/>
</dbReference>
<keyword evidence="1" id="KW-1133">Transmembrane helix</keyword>
<keyword evidence="1" id="KW-0472">Membrane</keyword>
<evidence type="ECO:0000259" key="2">
    <source>
        <dbReference type="Pfam" id="PF14020"/>
    </source>
</evidence>
<evidence type="ECO:0000313" key="4">
    <source>
        <dbReference type="Proteomes" id="UP001596103"/>
    </source>
</evidence>
<dbReference type="EMBL" id="JBHSMP010000037">
    <property type="protein sequence ID" value="MFC5431475.1"/>
    <property type="molecule type" value="Genomic_DNA"/>
</dbReference>
<comment type="caution">
    <text evidence="3">The sequence shown here is derived from an EMBL/GenBank/DDBJ whole genome shotgun (WGS) entry which is preliminary data.</text>
</comment>
<feature type="domain" description="DUF4236" evidence="2">
    <location>
        <begin position="3"/>
        <end position="53"/>
    </location>
</feature>
<organism evidence="3 4">
    <name type="scientific">Paraburkholderia denitrificans</name>
    <dbReference type="NCBI Taxonomy" id="694025"/>
    <lineage>
        <taxon>Bacteria</taxon>
        <taxon>Pseudomonadati</taxon>
        <taxon>Pseudomonadota</taxon>
        <taxon>Betaproteobacteria</taxon>
        <taxon>Burkholderiales</taxon>
        <taxon>Burkholderiaceae</taxon>
        <taxon>Paraburkholderia</taxon>
    </lineage>
</organism>
<gene>
    <name evidence="3" type="ORF">ACFPTO_22105</name>
</gene>
<protein>
    <submittedName>
        <fullName evidence="3">DUF4236 domain-containing protein</fullName>
    </submittedName>
</protein>
<proteinExistence type="predicted"/>
<dbReference type="RefSeq" id="WP_377714739.1">
    <property type="nucleotide sequence ID" value="NZ_JBHSMP010000037.1"/>
</dbReference>
<name>A0ABW0JF12_9BURK</name>
<dbReference type="Proteomes" id="UP001596103">
    <property type="component" value="Unassembled WGS sequence"/>
</dbReference>
<accession>A0ABW0JF12</accession>